<dbReference type="PROSITE" id="PS50994">
    <property type="entry name" value="INTEGRASE"/>
    <property type="match status" value="1"/>
</dbReference>
<accession>A0A8J7TNC5</accession>
<sequence>MVRPKRIRRYKKTTDSNHSQIVAPSKFNRKFSPLKPNEVWTSDMTYLRTREGWLYLYVWIDLYSRKVVGWSIANHMRASLVRNALQDALSRRPGTHPLVHSDCGSQYASTELRTILWRHRLRQSLSRKGDCWDNAPTESFFGTLKQQLDIYCLRPSATLKDEIIEYIEIFYNRRRLHSSLGYKAPEEFDNEYWSVKAAS</sequence>
<dbReference type="InterPro" id="IPR012337">
    <property type="entry name" value="RNaseH-like_sf"/>
</dbReference>
<reference evidence="2" key="1">
    <citation type="submission" date="2021-02" db="EMBL/GenBank/DDBJ databases">
        <title>Genome-Resolved Metagenomics of a Microbial Community Performing Photosynthetic Biological Nutrient Removal.</title>
        <authorList>
            <person name="Mcdaniel E.A."/>
        </authorList>
    </citation>
    <scope>NUCLEOTIDE SEQUENCE</scope>
    <source>
        <strain evidence="2">UWPOB_OBS1</strain>
    </source>
</reference>
<dbReference type="InterPro" id="IPR050900">
    <property type="entry name" value="Transposase_IS3/IS150/IS904"/>
</dbReference>
<comment type="caution">
    <text evidence="2">The sequence shown here is derived from an EMBL/GenBank/DDBJ whole genome shotgun (WGS) entry which is preliminary data.</text>
</comment>
<dbReference type="GO" id="GO:0003676">
    <property type="term" value="F:nucleic acid binding"/>
    <property type="evidence" value="ECO:0007669"/>
    <property type="project" value="InterPro"/>
</dbReference>
<dbReference type="SUPFAM" id="SSF53098">
    <property type="entry name" value="Ribonuclease H-like"/>
    <property type="match status" value="1"/>
</dbReference>
<evidence type="ECO:0000313" key="3">
    <source>
        <dbReference type="Proteomes" id="UP000664277"/>
    </source>
</evidence>
<protein>
    <submittedName>
        <fullName evidence="2">IS3 family transposase</fullName>
    </submittedName>
</protein>
<dbReference type="Pfam" id="PF13333">
    <property type="entry name" value="rve_2"/>
    <property type="match status" value="1"/>
</dbReference>
<evidence type="ECO:0000259" key="1">
    <source>
        <dbReference type="PROSITE" id="PS50994"/>
    </source>
</evidence>
<dbReference type="NCBIfam" id="NF033516">
    <property type="entry name" value="transpos_IS3"/>
    <property type="match status" value="1"/>
</dbReference>
<organism evidence="2 3">
    <name type="scientific">Candidatus Obscuribacter phosphatis</name>
    <dbReference type="NCBI Taxonomy" id="1906157"/>
    <lineage>
        <taxon>Bacteria</taxon>
        <taxon>Bacillati</taxon>
        <taxon>Candidatus Melainabacteria</taxon>
        <taxon>Candidatus Obscuribacterales</taxon>
        <taxon>Candidatus Obscuribacteraceae</taxon>
        <taxon>Candidatus Obscuribacter</taxon>
    </lineage>
</organism>
<gene>
    <name evidence="2" type="ORF">J0M35_16355</name>
</gene>
<dbReference type="InterPro" id="IPR048020">
    <property type="entry name" value="Transpos_IS3"/>
</dbReference>
<dbReference type="Gene3D" id="3.30.420.10">
    <property type="entry name" value="Ribonuclease H-like superfamily/Ribonuclease H"/>
    <property type="match status" value="1"/>
</dbReference>
<dbReference type="InterPro" id="IPR001584">
    <property type="entry name" value="Integrase_cat-core"/>
</dbReference>
<dbReference type="PANTHER" id="PTHR46889">
    <property type="entry name" value="TRANSPOSASE INSF FOR INSERTION SEQUENCE IS3B-RELATED"/>
    <property type="match status" value="1"/>
</dbReference>
<dbReference type="Pfam" id="PF00665">
    <property type="entry name" value="rve"/>
    <property type="match status" value="1"/>
</dbReference>
<dbReference type="AlphaFoldDB" id="A0A8J7TNC5"/>
<dbReference type="Proteomes" id="UP000664277">
    <property type="component" value="Unassembled WGS sequence"/>
</dbReference>
<dbReference type="GO" id="GO:0015074">
    <property type="term" value="P:DNA integration"/>
    <property type="evidence" value="ECO:0007669"/>
    <property type="project" value="InterPro"/>
</dbReference>
<feature type="domain" description="Integrase catalytic" evidence="1">
    <location>
        <begin position="32"/>
        <end position="192"/>
    </location>
</feature>
<dbReference type="PANTHER" id="PTHR46889:SF4">
    <property type="entry name" value="TRANSPOSASE INSO FOR INSERTION SEQUENCE ELEMENT IS911B-RELATED"/>
    <property type="match status" value="1"/>
</dbReference>
<dbReference type="InterPro" id="IPR036397">
    <property type="entry name" value="RNaseH_sf"/>
</dbReference>
<proteinExistence type="predicted"/>
<evidence type="ECO:0000313" key="2">
    <source>
        <dbReference type="EMBL" id="MBN8661941.1"/>
    </source>
</evidence>
<name>A0A8J7TNC5_9BACT</name>
<dbReference type="EMBL" id="JAFLCK010000027">
    <property type="protein sequence ID" value="MBN8661941.1"/>
    <property type="molecule type" value="Genomic_DNA"/>
</dbReference>